<dbReference type="Proteomes" id="UP000636800">
    <property type="component" value="Chromosome 1"/>
</dbReference>
<dbReference type="OrthoDB" id="5835829at2759"/>
<comment type="caution">
    <text evidence="1">The sequence shown here is derived from an EMBL/GenBank/DDBJ whole genome shotgun (WGS) entry which is preliminary data.</text>
</comment>
<keyword evidence="2" id="KW-1185">Reference proteome</keyword>
<dbReference type="EMBL" id="JADCNL010000001">
    <property type="protein sequence ID" value="KAG0497260.1"/>
    <property type="molecule type" value="Genomic_DNA"/>
</dbReference>
<evidence type="ECO:0000313" key="2">
    <source>
        <dbReference type="Proteomes" id="UP000636800"/>
    </source>
</evidence>
<sequence>MAIAKVLFDKYIIQVSVRQRSLRYIANASSNMQSKHFRSCFVITSLLGPLGTTVLQKSMVALEVCLLQMHVNGSMLVQAAGCTLGARKWR</sequence>
<name>A0A835VHJ2_VANPL</name>
<reference evidence="1 2" key="1">
    <citation type="journal article" date="2020" name="Nat. Food">
        <title>A phased Vanilla planifolia genome enables genetic improvement of flavour and production.</title>
        <authorList>
            <person name="Hasing T."/>
            <person name="Tang H."/>
            <person name="Brym M."/>
            <person name="Khazi F."/>
            <person name="Huang T."/>
            <person name="Chambers A.H."/>
        </authorList>
    </citation>
    <scope>NUCLEOTIDE SEQUENCE [LARGE SCALE GENOMIC DNA]</scope>
    <source>
        <tissue evidence="1">Leaf</tissue>
    </source>
</reference>
<organism evidence="1 2">
    <name type="scientific">Vanilla planifolia</name>
    <name type="common">Vanilla</name>
    <dbReference type="NCBI Taxonomy" id="51239"/>
    <lineage>
        <taxon>Eukaryota</taxon>
        <taxon>Viridiplantae</taxon>
        <taxon>Streptophyta</taxon>
        <taxon>Embryophyta</taxon>
        <taxon>Tracheophyta</taxon>
        <taxon>Spermatophyta</taxon>
        <taxon>Magnoliopsida</taxon>
        <taxon>Liliopsida</taxon>
        <taxon>Asparagales</taxon>
        <taxon>Orchidaceae</taxon>
        <taxon>Vanilloideae</taxon>
        <taxon>Vanilleae</taxon>
        <taxon>Vanilla</taxon>
    </lineage>
</organism>
<proteinExistence type="predicted"/>
<accession>A0A835VHJ2</accession>
<dbReference type="AlphaFoldDB" id="A0A835VHJ2"/>
<gene>
    <name evidence="1" type="ORF">HPP92_001951</name>
</gene>
<evidence type="ECO:0000313" key="1">
    <source>
        <dbReference type="EMBL" id="KAG0497260.1"/>
    </source>
</evidence>
<protein>
    <submittedName>
        <fullName evidence="1">Uncharacterized protein</fullName>
    </submittedName>
</protein>